<comment type="caution">
    <text evidence="1">The sequence shown here is derived from an EMBL/GenBank/DDBJ whole genome shotgun (WGS) entry which is preliminary data.</text>
</comment>
<keyword evidence="2" id="KW-1185">Reference proteome</keyword>
<protein>
    <submittedName>
        <fullName evidence="1">Netrin/laminin-related</fullName>
    </submittedName>
</protein>
<dbReference type="Proteomes" id="UP001056778">
    <property type="component" value="Chromosome 3"/>
</dbReference>
<evidence type="ECO:0000313" key="2">
    <source>
        <dbReference type="Proteomes" id="UP001056778"/>
    </source>
</evidence>
<name>A0ACB9TFP7_HOLOL</name>
<dbReference type="EMBL" id="CM043017">
    <property type="protein sequence ID" value="KAI4465587.1"/>
    <property type="molecule type" value="Genomic_DNA"/>
</dbReference>
<reference evidence="1" key="1">
    <citation type="submission" date="2022-04" db="EMBL/GenBank/DDBJ databases">
        <title>Chromosome-scale genome assembly of Holotrichia oblita Faldermann.</title>
        <authorList>
            <person name="Rongchong L."/>
        </authorList>
    </citation>
    <scope>NUCLEOTIDE SEQUENCE</scope>
    <source>
        <strain evidence="1">81SQS9</strain>
    </source>
</reference>
<accession>A0ACB9TFP7</accession>
<evidence type="ECO:0000313" key="1">
    <source>
        <dbReference type="EMBL" id="KAI4465587.1"/>
    </source>
</evidence>
<proteinExistence type="predicted"/>
<sequence>MRLADNLEHLRKTLPRFGHSLSSDSRGSLWMFGGYSLSHGPLNDIRLFDTRNSTWVQVTVDSTPDAKMPRGRYFHGADIVHSKQAIYVFGGITKTKKATKNRTLEDFWQFDILNQRWSQVGNNGYGIWPPPLFGHTLTYYRNATTESLILIGGVSPQDGFLNTVWEYKLDKEAWFFWRSKGNGPLGIFGHSTIFYLATNSLYVFGGFELRQQRSILSNKLYVLNYDTQTWTDLSAMSHPDNLPMGRYLHSAVTTETHMIVYGGRIYPWNINETLYAYSYNCNQWINLMSSDITKVGDFPTQTYAQAMTLELNSDAIYVIGGWGTDTQCSVLQIKLPLDLCSLWLNRSCIKIPECEYCALEFDNSTMLESCFSGTKQCPLEDIVNTKKHLNRARSCTGQLQNECCEMKHCTTCTQVPECQWCDGMCLKNKTCSGVSFTSVEQCPLNECRATDCIQCSQISGCEWDNATLQCYACCVWGKCVEPDKCVCDFGYVGANCSIPCQCNGHANCAGPDKLDKCLDCQNNTMGSQCDKCKPYFVGNPKDGGKCIPCNEYCNGHSAICVPKHMKDSDVPMDLNDLKEGPVDEARCIGCANLTAGDRCEDCIIGNFRPSGNYSDKCRPCECHGHGDRCDQKTGEQCNCQNNTESEPCSSNGKNAAQPCWMLQCSKCRDGYIGSPKDGQQCYKQLSSHMRLCFDAKQDDCKIKPKPLNPGEMMFLVIQPRFLNVNIRVIIDVTQGELNVFMSTADNTFKVRLNNSTGMNDIDFDVQYKQWENTSKNEHYIFEKEATGLRTYITVEKPKPILRVKGLKDRLVIILPQEHHNLEQTRFYIVLQALEPEDKKEKAAYGIVFFQQDQLHIDLFVFFSVFFSCFFLFLAACVVAWKAKQAADVRRARRRQVNEMLHMAKRPFARVTLNLGPRPRVRPWLPNDVRPVAVEPTGDGLAAVITVFISFPGGHSPSVRLALASSLILHDKQVNSGGRAFLRRRSAHAAPPI</sequence>
<gene>
    <name evidence="1" type="ORF">MML48_3g00004886</name>
</gene>
<organism evidence="1 2">
    <name type="scientific">Holotrichia oblita</name>
    <name type="common">Chafer beetle</name>
    <dbReference type="NCBI Taxonomy" id="644536"/>
    <lineage>
        <taxon>Eukaryota</taxon>
        <taxon>Metazoa</taxon>
        <taxon>Ecdysozoa</taxon>
        <taxon>Arthropoda</taxon>
        <taxon>Hexapoda</taxon>
        <taxon>Insecta</taxon>
        <taxon>Pterygota</taxon>
        <taxon>Neoptera</taxon>
        <taxon>Endopterygota</taxon>
        <taxon>Coleoptera</taxon>
        <taxon>Polyphaga</taxon>
        <taxon>Scarabaeiformia</taxon>
        <taxon>Scarabaeidae</taxon>
        <taxon>Melolonthinae</taxon>
        <taxon>Holotrichia</taxon>
    </lineage>
</organism>